<gene>
    <name evidence="1" type="ORF">E9998_15320</name>
</gene>
<protein>
    <submittedName>
        <fullName evidence="1">Uncharacterized protein</fullName>
    </submittedName>
</protein>
<name>A0A4S8PDG6_9ACTN</name>
<accession>A0A4S8PDG6</accession>
<dbReference type="RefSeq" id="WP_136530575.1">
    <property type="nucleotide sequence ID" value="NZ_STGX01000011.1"/>
</dbReference>
<proteinExistence type="predicted"/>
<dbReference type="EMBL" id="STGX01000011">
    <property type="protein sequence ID" value="THV27232.1"/>
    <property type="molecule type" value="Genomic_DNA"/>
</dbReference>
<comment type="caution">
    <text evidence="1">The sequence shown here is derived from an EMBL/GenBank/DDBJ whole genome shotgun (WGS) entry which is preliminary data.</text>
</comment>
<dbReference type="OrthoDB" id="5186137at2"/>
<evidence type="ECO:0000313" key="2">
    <source>
        <dbReference type="Proteomes" id="UP000305792"/>
    </source>
</evidence>
<keyword evidence="2" id="KW-1185">Reference proteome</keyword>
<evidence type="ECO:0000313" key="1">
    <source>
        <dbReference type="EMBL" id="THV27232.1"/>
    </source>
</evidence>
<reference evidence="1 2" key="1">
    <citation type="journal article" date="2018" name="Int. J. Syst. Evol. Microbiol.">
        <title>Glycomyces paridis sp. nov., isolated from the medicinal plant Paris polyphylla.</title>
        <authorList>
            <person name="Fang X.M."/>
            <person name="Bai J.L."/>
            <person name="Su J."/>
            <person name="Zhao L.L."/>
            <person name="Liu H.Y."/>
            <person name="Ma B.P."/>
            <person name="Zhang Y.Q."/>
            <person name="Yu L.Y."/>
        </authorList>
    </citation>
    <scope>NUCLEOTIDE SEQUENCE [LARGE SCALE GENOMIC DNA]</scope>
    <source>
        <strain evidence="1 2">CPCC 204357</strain>
    </source>
</reference>
<organism evidence="1 2">
    <name type="scientific">Glycomyces paridis</name>
    <dbReference type="NCBI Taxonomy" id="2126555"/>
    <lineage>
        <taxon>Bacteria</taxon>
        <taxon>Bacillati</taxon>
        <taxon>Actinomycetota</taxon>
        <taxon>Actinomycetes</taxon>
        <taxon>Glycomycetales</taxon>
        <taxon>Glycomycetaceae</taxon>
        <taxon>Glycomyces</taxon>
    </lineage>
</organism>
<dbReference type="AlphaFoldDB" id="A0A4S8PDG6"/>
<dbReference type="Proteomes" id="UP000305792">
    <property type="component" value="Unassembled WGS sequence"/>
</dbReference>
<sequence>MFRVEWVHPGVRAAEEAEELFEDFMTSYAAGGPCEFTTLYWAARALENSYVVGRISGFPSGEVELWDSDVVDMLMSVEQALEALRSCGDGRLELYCQSAGKDIVVLGGAEEVELYLVPSFELLGVEGESLRERLSRSGFPRVSCGREYLIDHLGEVCSKFARAAVAVDPRLAGHEPVRRWLVGVGGME</sequence>